<dbReference type="AlphaFoldDB" id="A0A0E2E1C8"/>
<evidence type="ECO:0000259" key="2">
    <source>
        <dbReference type="Pfam" id="PF14848"/>
    </source>
</evidence>
<dbReference type="Gene3D" id="4.10.520.10">
    <property type="entry name" value="IHF-like DNA-binding proteins"/>
    <property type="match status" value="1"/>
</dbReference>
<dbReference type="SUPFAM" id="SSF47729">
    <property type="entry name" value="IHF-like DNA-binding proteins"/>
    <property type="match status" value="1"/>
</dbReference>
<dbReference type="RefSeq" id="WP_002685611.1">
    <property type="nucleotide sequence ID" value="NZ_CM001795.1"/>
</dbReference>
<dbReference type="HOGENOM" id="CLU_1884867_0_0_12"/>
<dbReference type="Proteomes" id="UP000011705">
    <property type="component" value="Chromosome"/>
</dbReference>
<evidence type="ECO:0000313" key="3">
    <source>
        <dbReference type="EMBL" id="EMB30510.1"/>
    </source>
</evidence>
<comment type="caution">
    <text evidence="3">The sequence shown here is derived from an EMBL/GenBank/DDBJ whole genome shotgun (WGS) entry which is preliminary data.</text>
</comment>
<proteinExistence type="predicted"/>
<dbReference type="GO" id="GO:0003677">
    <property type="term" value="F:DNA binding"/>
    <property type="evidence" value="ECO:0007669"/>
    <property type="project" value="UniProtKB-KW"/>
</dbReference>
<keyword evidence="1" id="KW-0238">DNA-binding</keyword>
<feature type="domain" description="Bvu-2165-like IHF-HU-like DNA-binding" evidence="2">
    <location>
        <begin position="12"/>
        <end position="129"/>
    </location>
</feature>
<protein>
    <recommendedName>
        <fullName evidence="2">Bvu-2165-like IHF-HU-like DNA-binding domain-containing protein</fullName>
    </recommendedName>
</protein>
<organism evidence="3">
    <name type="scientific">Treponema denticola H-22</name>
    <dbReference type="NCBI Taxonomy" id="999432"/>
    <lineage>
        <taxon>Bacteria</taxon>
        <taxon>Pseudomonadati</taxon>
        <taxon>Spirochaetota</taxon>
        <taxon>Spirochaetia</taxon>
        <taxon>Spirochaetales</taxon>
        <taxon>Treponemataceae</taxon>
        <taxon>Treponema</taxon>
    </lineage>
</organism>
<dbReference type="Pfam" id="PF14848">
    <property type="entry name" value="HU-DNA_bdg"/>
    <property type="match status" value="1"/>
</dbReference>
<accession>A0A0E2E1C8</accession>
<dbReference type="PATRIC" id="fig|999432.5.peg.2278"/>
<sequence>MMNFQTPEHRISMVLYKNRFDKTGESFYGRVHRSNKTLSLENLISLIDERDTGISAHLVQHSAQLLHEEIMRQLRQGKAVNVLGIGTFYLAADGIVKGKNPVQADAPPLCLRFTPSAEVNKSLKKLSVSLVVQSQHDPQIDAVRDLFSQKDNEIITCGKSYLFFCLNL</sequence>
<dbReference type="InterPro" id="IPR049893">
    <property type="entry name" value="Bvu_2165-like_IHF-HU-DNA_bdg"/>
</dbReference>
<reference evidence="3" key="1">
    <citation type="submission" date="2012-01" db="EMBL/GenBank/DDBJ databases">
        <title>The Genome Sequence of Treponema denticola H-22.</title>
        <authorList>
            <consortium name="The Broad Institute Genome Sequencing Platform"/>
            <person name="Earl A."/>
            <person name="Ward D."/>
            <person name="Feldgarden M."/>
            <person name="Gevers D."/>
            <person name="Blanton J.M."/>
            <person name="Fenno C.J."/>
            <person name="Baranova O.V."/>
            <person name="Mathney J."/>
            <person name="Dewhirst F.E."/>
            <person name="Izard J."/>
            <person name="Young S.K."/>
            <person name="Zeng Q."/>
            <person name="Gargeya S."/>
            <person name="Fitzgerald M."/>
            <person name="Haas B."/>
            <person name="Abouelleil A."/>
            <person name="Alvarado L."/>
            <person name="Arachchi H.M."/>
            <person name="Berlin A."/>
            <person name="Chapman S.B."/>
            <person name="Gearin G."/>
            <person name="Goldberg J."/>
            <person name="Griggs A."/>
            <person name="Gujja S."/>
            <person name="Hansen M."/>
            <person name="Heiman D."/>
            <person name="Howarth C."/>
            <person name="Larimer J."/>
            <person name="Lui A."/>
            <person name="MacDonald P.J.P."/>
            <person name="McCowen C."/>
            <person name="Montmayeur A."/>
            <person name="Murphy C."/>
            <person name="Neiman D."/>
            <person name="Pearson M."/>
            <person name="Priest M."/>
            <person name="Roberts A."/>
            <person name="Saif S."/>
            <person name="Shea T."/>
            <person name="Sisk P."/>
            <person name="Stolte C."/>
            <person name="Sykes S."/>
            <person name="Wortman J."/>
            <person name="Nusbaum C."/>
            <person name="Birren B."/>
        </authorList>
    </citation>
    <scope>NUCLEOTIDE SEQUENCE [LARGE SCALE GENOMIC DNA]</scope>
    <source>
        <strain evidence="3">H-22</strain>
    </source>
</reference>
<dbReference type="InterPro" id="IPR010992">
    <property type="entry name" value="IHF-like_DNA-bd_dom_sf"/>
</dbReference>
<name>A0A0E2E1C8_TREDN</name>
<dbReference type="EMBL" id="AGDV01000021">
    <property type="protein sequence ID" value="EMB30510.1"/>
    <property type="molecule type" value="Genomic_DNA"/>
</dbReference>
<gene>
    <name evidence="3" type="ORF">HMPREF9726_02195</name>
</gene>
<evidence type="ECO:0000256" key="1">
    <source>
        <dbReference type="ARBA" id="ARBA00023125"/>
    </source>
</evidence>